<dbReference type="PROSITE" id="PS50846">
    <property type="entry name" value="HMA_2"/>
    <property type="match status" value="1"/>
</dbReference>
<sequence length="66" mass="6932">MAEMQLKVTGMTCEHCVRAATQALQSVPGVEQVEVSLPDSATVVGDVVLADLQAALAEEGYEATLR</sequence>
<dbReference type="GO" id="GO:0046872">
    <property type="term" value="F:metal ion binding"/>
    <property type="evidence" value="ECO:0007669"/>
    <property type="project" value="InterPro"/>
</dbReference>
<dbReference type="Pfam" id="PF00403">
    <property type="entry name" value="HMA"/>
    <property type="match status" value="1"/>
</dbReference>
<evidence type="ECO:0000313" key="3">
    <source>
        <dbReference type="Proteomes" id="UP001197378"/>
    </source>
</evidence>
<dbReference type="Proteomes" id="UP001197378">
    <property type="component" value="Unassembled WGS sequence"/>
</dbReference>
<dbReference type="InterPro" id="IPR006121">
    <property type="entry name" value="HMA_dom"/>
</dbReference>
<accession>A0AAE3CJ24</accession>
<dbReference type="EMBL" id="JAAXYO010000039">
    <property type="protein sequence ID" value="MBU2787356.1"/>
    <property type="molecule type" value="Genomic_DNA"/>
</dbReference>
<evidence type="ECO:0000259" key="1">
    <source>
        <dbReference type="PROSITE" id="PS50846"/>
    </source>
</evidence>
<organism evidence="2 3">
    <name type="scientific">Igneacidithiobacillus copahuensis</name>
    <dbReference type="NCBI Taxonomy" id="2724909"/>
    <lineage>
        <taxon>Bacteria</taxon>
        <taxon>Pseudomonadati</taxon>
        <taxon>Pseudomonadota</taxon>
        <taxon>Acidithiobacillia</taxon>
        <taxon>Acidithiobacillales</taxon>
        <taxon>Acidithiobacillaceae</taxon>
        <taxon>Igneacidithiobacillus</taxon>
    </lineage>
</organism>
<dbReference type="InterPro" id="IPR036163">
    <property type="entry name" value="HMA_dom_sf"/>
</dbReference>
<protein>
    <submittedName>
        <fullName evidence="2">Heavy-metal-associated domain-containing protein</fullName>
    </submittedName>
</protein>
<dbReference type="Gene3D" id="3.30.70.100">
    <property type="match status" value="1"/>
</dbReference>
<proteinExistence type="predicted"/>
<keyword evidence="3" id="KW-1185">Reference proteome</keyword>
<dbReference type="AlphaFoldDB" id="A0AAE3CJ24"/>
<dbReference type="SUPFAM" id="SSF55008">
    <property type="entry name" value="HMA, heavy metal-associated domain"/>
    <property type="match status" value="1"/>
</dbReference>
<evidence type="ECO:0000313" key="2">
    <source>
        <dbReference type="EMBL" id="MBU2787356.1"/>
    </source>
</evidence>
<gene>
    <name evidence="2" type="ORF">HFQ13_03880</name>
</gene>
<name>A0AAE3CJ24_9PROT</name>
<dbReference type="CDD" id="cd00371">
    <property type="entry name" value="HMA"/>
    <property type="match status" value="1"/>
</dbReference>
<comment type="caution">
    <text evidence="2">The sequence shown here is derived from an EMBL/GenBank/DDBJ whole genome shotgun (WGS) entry which is preliminary data.</text>
</comment>
<feature type="domain" description="HMA" evidence="1">
    <location>
        <begin position="2"/>
        <end position="64"/>
    </location>
</feature>
<reference evidence="2" key="1">
    <citation type="journal article" date="2021" name="ISME J.">
        <title>Genomic evolution of the class Acidithiobacillia: deep-branching Proteobacteria living in extreme acidic conditions.</title>
        <authorList>
            <person name="Moya-Beltran A."/>
            <person name="Beard S."/>
            <person name="Rojas-Villalobos C."/>
            <person name="Issotta F."/>
            <person name="Gallardo Y."/>
            <person name="Ulloa R."/>
            <person name="Giaveno A."/>
            <person name="Degli Esposti M."/>
            <person name="Johnson D.B."/>
            <person name="Quatrini R."/>
        </authorList>
    </citation>
    <scope>NUCLEOTIDE SEQUENCE</scope>
    <source>
        <strain evidence="2">VAN18-1</strain>
    </source>
</reference>